<dbReference type="RefSeq" id="WP_106299883.1">
    <property type="nucleotide sequence ID" value="NZ_PVWO01000014.1"/>
</dbReference>
<comment type="caution">
    <text evidence="2">The sequence shown here is derived from an EMBL/GenBank/DDBJ whole genome shotgun (WGS) entry which is preliminary data.</text>
</comment>
<dbReference type="EMBL" id="PVWO01000014">
    <property type="protein sequence ID" value="PSB59104.1"/>
    <property type="molecule type" value="Genomic_DNA"/>
</dbReference>
<dbReference type="Proteomes" id="UP000238937">
    <property type="component" value="Unassembled WGS sequence"/>
</dbReference>
<dbReference type="PANTHER" id="PTHR33840">
    <property type="match status" value="1"/>
</dbReference>
<dbReference type="InterPro" id="IPR029058">
    <property type="entry name" value="AB_hydrolase_fold"/>
</dbReference>
<dbReference type="OrthoDB" id="4378831at2"/>
<dbReference type="InterPro" id="IPR018712">
    <property type="entry name" value="Tle1-like_cat"/>
</dbReference>
<evidence type="ECO:0000259" key="1">
    <source>
        <dbReference type="Pfam" id="PF09994"/>
    </source>
</evidence>
<dbReference type="PANTHER" id="PTHR33840:SF1">
    <property type="entry name" value="TLE1 PHOSPHOLIPASE DOMAIN-CONTAINING PROTEIN"/>
    <property type="match status" value="1"/>
</dbReference>
<proteinExistence type="predicted"/>
<sequence>MKRLIVCCDGTWQKLTSEYPTNVVKITQAIKTVGDDGIAQIVYYNEGVGTDGWIDKFGGGAFGWGLDDAIQAAYRFLCLNYDPGDRIYLFGFSRGSYTVRSLAGLIYNVGLLERQHIRKTPMAYAFYRDRDPDTRPSSPAAKELRERFSQEVALHFLGCWDTVGSLGVPNQIPIIPIANWLNRKYQFHDTQINRRIQCARHAVAIDERRKVFYVTPMHKSVGADAQDLQQVWFPGNHGCVGGGTKAYRQLSDAALKWMMDEAVQQGLSLQLDPIENGLEIDPTIPFANPAAIYALLGVRVRQLNDDRTYAHPAPNLDPANLPYVYATFDRLHESTKQRWCAIDTYRPEGLKVFATRLNDSCRS</sequence>
<evidence type="ECO:0000313" key="2">
    <source>
        <dbReference type="EMBL" id="PSB59104.1"/>
    </source>
</evidence>
<reference evidence="2 3" key="1">
    <citation type="submission" date="2018-03" db="EMBL/GenBank/DDBJ databases">
        <title>The ancient ancestry and fast evolution of plastids.</title>
        <authorList>
            <person name="Moore K.R."/>
            <person name="Magnabosco C."/>
            <person name="Momper L."/>
            <person name="Gold D.A."/>
            <person name="Bosak T."/>
            <person name="Fournier G.P."/>
        </authorList>
    </citation>
    <scope>NUCLEOTIDE SEQUENCE [LARGE SCALE GENOMIC DNA]</scope>
    <source>
        <strain evidence="2 3">CCALA 037</strain>
    </source>
</reference>
<dbReference type="AlphaFoldDB" id="A0A2T1GMI5"/>
<accession>A0A2T1GMI5</accession>
<organism evidence="2 3">
    <name type="scientific">Chamaesiphon polymorphus CCALA 037</name>
    <dbReference type="NCBI Taxonomy" id="2107692"/>
    <lineage>
        <taxon>Bacteria</taxon>
        <taxon>Bacillati</taxon>
        <taxon>Cyanobacteriota</taxon>
        <taxon>Cyanophyceae</taxon>
        <taxon>Gomontiellales</taxon>
        <taxon>Chamaesiphonaceae</taxon>
        <taxon>Chamaesiphon</taxon>
    </lineage>
</organism>
<dbReference type="SUPFAM" id="SSF53474">
    <property type="entry name" value="alpha/beta-Hydrolases"/>
    <property type="match status" value="1"/>
</dbReference>
<dbReference type="Pfam" id="PF09994">
    <property type="entry name" value="T6SS_Tle1-like_cat"/>
    <property type="match status" value="1"/>
</dbReference>
<gene>
    <name evidence="2" type="ORF">C7B77_02195</name>
</gene>
<feature type="domain" description="T6SS Phospholipase effector Tle1-like catalytic" evidence="1">
    <location>
        <begin position="2"/>
        <end position="261"/>
    </location>
</feature>
<name>A0A2T1GMI5_9CYAN</name>
<keyword evidence="3" id="KW-1185">Reference proteome</keyword>
<protein>
    <submittedName>
        <fullName evidence="2">DUF2235 domain-containing protein</fullName>
    </submittedName>
</protein>
<evidence type="ECO:0000313" key="3">
    <source>
        <dbReference type="Proteomes" id="UP000238937"/>
    </source>
</evidence>